<feature type="signal peptide" evidence="2">
    <location>
        <begin position="1"/>
        <end position="24"/>
    </location>
</feature>
<keyword evidence="2" id="KW-0732">Signal</keyword>
<dbReference type="RefSeq" id="WP_343994012.1">
    <property type="nucleotide sequence ID" value="NZ_BAAALG010000008.1"/>
</dbReference>
<dbReference type="EMBL" id="BAAALG010000008">
    <property type="protein sequence ID" value="GAA1102000.1"/>
    <property type="molecule type" value="Genomic_DNA"/>
</dbReference>
<protein>
    <submittedName>
        <fullName evidence="3">Uncharacterized protein</fullName>
    </submittedName>
</protein>
<sequence length="62" mass="6273">MKQIKKTIAVIAVAAGLAIGSNVAVPTQTTADTGWGQFVGGDDSDTSTPVVAPKPRGKKYAS</sequence>
<evidence type="ECO:0000313" key="3">
    <source>
        <dbReference type="EMBL" id="GAA1102000.1"/>
    </source>
</evidence>
<keyword evidence="4" id="KW-1185">Reference proteome</keyword>
<accession>A0ABP4EF29</accession>
<comment type="caution">
    <text evidence="3">The sequence shown here is derived from an EMBL/GenBank/DDBJ whole genome shotgun (WGS) entry which is preliminary data.</text>
</comment>
<proteinExistence type="predicted"/>
<feature type="region of interest" description="Disordered" evidence="1">
    <location>
        <begin position="31"/>
        <end position="62"/>
    </location>
</feature>
<gene>
    <name evidence="3" type="ORF">GCM10009668_20520</name>
</gene>
<dbReference type="Proteomes" id="UP001501581">
    <property type="component" value="Unassembled WGS sequence"/>
</dbReference>
<evidence type="ECO:0000256" key="1">
    <source>
        <dbReference type="SAM" id="MobiDB-lite"/>
    </source>
</evidence>
<feature type="chain" id="PRO_5047200611" evidence="2">
    <location>
        <begin position="25"/>
        <end position="62"/>
    </location>
</feature>
<evidence type="ECO:0000256" key="2">
    <source>
        <dbReference type="SAM" id="SignalP"/>
    </source>
</evidence>
<name>A0ABP4EF29_9ACTN</name>
<reference evidence="4" key="1">
    <citation type="journal article" date="2019" name="Int. J. Syst. Evol. Microbiol.">
        <title>The Global Catalogue of Microorganisms (GCM) 10K type strain sequencing project: providing services to taxonomists for standard genome sequencing and annotation.</title>
        <authorList>
            <consortium name="The Broad Institute Genomics Platform"/>
            <consortium name="The Broad Institute Genome Sequencing Center for Infectious Disease"/>
            <person name="Wu L."/>
            <person name="Ma J."/>
        </authorList>
    </citation>
    <scope>NUCLEOTIDE SEQUENCE [LARGE SCALE GENOMIC DNA]</scope>
    <source>
        <strain evidence="4">JCM 13008</strain>
    </source>
</reference>
<organism evidence="3 4">
    <name type="scientific">Nocardioides dubius</name>
    <dbReference type="NCBI Taxonomy" id="317019"/>
    <lineage>
        <taxon>Bacteria</taxon>
        <taxon>Bacillati</taxon>
        <taxon>Actinomycetota</taxon>
        <taxon>Actinomycetes</taxon>
        <taxon>Propionibacteriales</taxon>
        <taxon>Nocardioidaceae</taxon>
        <taxon>Nocardioides</taxon>
    </lineage>
</organism>
<evidence type="ECO:0000313" key="4">
    <source>
        <dbReference type="Proteomes" id="UP001501581"/>
    </source>
</evidence>